<dbReference type="EnsemblPlants" id="Pp3c8_6321V3.1">
    <property type="protein sequence ID" value="PAC:32964993.CDS.1"/>
    <property type="gene ID" value="Pp3c8_6321"/>
</dbReference>
<evidence type="ECO:0000313" key="4">
    <source>
        <dbReference type="Proteomes" id="UP000006727"/>
    </source>
</evidence>
<name>A0A2K1K6C0_PHYPA</name>
<sequence>MILLVQQAWSAIRRWTPIKLGCRTMNFLLLLICITPVAQIYQIRGSESTAVPMRIFTRYEGVAFVIYQDLECWFRSHLHRVAKSQRFTILISVLADNSNARLATILQFLEV</sequence>
<keyword evidence="1" id="KW-0812">Transmembrane</keyword>
<keyword evidence="4" id="KW-1185">Reference proteome</keyword>
<feature type="transmembrane region" description="Helical" evidence="1">
    <location>
        <begin position="20"/>
        <end position="41"/>
    </location>
</feature>
<gene>
    <name evidence="2" type="ORF">PHYPA_011221</name>
</gene>
<organism evidence="2">
    <name type="scientific">Physcomitrium patens</name>
    <name type="common">Spreading-leaved earth moss</name>
    <name type="synonym">Physcomitrella patens</name>
    <dbReference type="NCBI Taxonomy" id="3218"/>
    <lineage>
        <taxon>Eukaryota</taxon>
        <taxon>Viridiplantae</taxon>
        <taxon>Streptophyta</taxon>
        <taxon>Embryophyta</taxon>
        <taxon>Bryophyta</taxon>
        <taxon>Bryophytina</taxon>
        <taxon>Bryopsida</taxon>
        <taxon>Funariidae</taxon>
        <taxon>Funariales</taxon>
        <taxon>Funariaceae</taxon>
        <taxon>Physcomitrium</taxon>
    </lineage>
</organism>
<evidence type="ECO:0000313" key="2">
    <source>
        <dbReference type="EMBL" id="PNR49325.1"/>
    </source>
</evidence>
<dbReference type="EMBL" id="ABEU02000008">
    <property type="protein sequence ID" value="PNR49325.1"/>
    <property type="molecule type" value="Genomic_DNA"/>
</dbReference>
<reference evidence="2 4" key="1">
    <citation type="journal article" date="2008" name="Science">
        <title>The Physcomitrella genome reveals evolutionary insights into the conquest of land by plants.</title>
        <authorList>
            <person name="Rensing S."/>
            <person name="Lang D."/>
            <person name="Zimmer A."/>
            <person name="Terry A."/>
            <person name="Salamov A."/>
            <person name="Shapiro H."/>
            <person name="Nishiyama T."/>
            <person name="Perroud P.-F."/>
            <person name="Lindquist E."/>
            <person name="Kamisugi Y."/>
            <person name="Tanahashi T."/>
            <person name="Sakakibara K."/>
            <person name="Fujita T."/>
            <person name="Oishi K."/>
            <person name="Shin-I T."/>
            <person name="Kuroki Y."/>
            <person name="Toyoda A."/>
            <person name="Suzuki Y."/>
            <person name="Hashimoto A."/>
            <person name="Yamaguchi K."/>
            <person name="Sugano A."/>
            <person name="Kohara Y."/>
            <person name="Fujiyama A."/>
            <person name="Anterola A."/>
            <person name="Aoki S."/>
            <person name="Ashton N."/>
            <person name="Barbazuk W.B."/>
            <person name="Barker E."/>
            <person name="Bennetzen J."/>
            <person name="Bezanilla M."/>
            <person name="Blankenship R."/>
            <person name="Cho S.H."/>
            <person name="Dutcher S."/>
            <person name="Estelle M."/>
            <person name="Fawcett J.A."/>
            <person name="Gundlach H."/>
            <person name="Hanada K."/>
            <person name="Heyl A."/>
            <person name="Hicks K.A."/>
            <person name="Hugh J."/>
            <person name="Lohr M."/>
            <person name="Mayer K."/>
            <person name="Melkozernov A."/>
            <person name="Murata T."/>
            <person name="Nelson D."/>
            <person name="Pils B."/>
            <person name="Prigge M."/>
            <person name="Reiss B."/>
            <person name="Renner T."/>
            <person name="Rombauts S."/>
            <person name="Rushton P."/>
            <person name="Sanderfoot A."/>
            <person name="Schween G."/>
            <person name="Shiu S.-H."/>
            <person name="Stueber K."/>
            <person name="Theodoulou F.L."/>
            <person name="Tu H."/>
            <person name="Van de Peer Y."/>
            <person name="Verrier P.J."/>
            <person name="Waters E."/>
            <person name="Wood A."/>
            <person name="Yang L."/>
            <person name="Cove D."/>
            <person name="Cuming A."/>
            <person name="Hasebe M."/>
            <person name="Lucas S."/>
            <person name="Mishler D.B."/>
            <person name="Reski R."/>
            <person name="Grigoriev I."/>
            <person name="Quatrano R.S."/>
            <person name="Boore J.L."/>
        </authorList>
    </citation>
    <scope>NUCLEOTIDE SEQUENCE [LARGE SCALE GENOMIC DNA]</scope>
    <source>
        <strain evidence="3 4">cv. Gransden 2004</strain>
    </source>
</reference>
<keyword evidence="1" id="KW-1133">Transmembrane helix</keyword>
<accession>A0A2K1K6C0</accession>
<dbReference type="AlphaFoldDB" id="A0A2K1K6C0"/>
<evidence type="ECO:0000313" key="3">
    <source>
        <dbReference type="EnsemblPlants" id="PAC:32964993.CDS.1"/>
    </source>
</evidence>
<dbReference type="Gramene" id="Pp3c8_6321V3.1">
    <property type="protein sequence ID" value="PAC:32964993.CDS.1"/>
    <property type="gene ID" value="Pp3c8_6321"/>
</dbReference>
<keyword evidence="1" id="KW-0472">Membrane</keyword>
<evidence type="ECO:0000256" key="1">
    <source>
        <dbReference type="SAM" id="Phobius"/>
    </source>
</evidence>
<protein>
    <submittedName>
        <fullName evidence="2 3">Uncharacterized protein</fullName>
    </submittedName>
</protein>
<dbReference type="InParanoid" id="A0A2K1K6C0"/>
<reference evidence="2 4" key="2">
    <citation type="journal article" date="2018" name="Plant J.">
        <title>The Physcomitrella patens chromosome-scale assembly reveals moss genome structure and evolution.</title>
        <authorList>
            <person name="Lang D."/>
            <person name="Ullrich K.K."/>
            <person name="Murat F."/>
            <person name="Fuchs J."/>
            <person name="Jenkins J."/>
            <person name="Haas F.B."/>
            <person name="Piednoel M."/>
            <person name="Gundlach H."/>
            <person name="Van Bel M."/>
            <person name="Meyberg R."/>
            <person name="Vives C."/>
            <person name="Morata J."/>
            <person name="Symeonidi A."/>
            <person name="Hiss M."/>
            <person name="Muchero W."/>
            <person name="Kamisugi Y."/>
            <person name="Saleh O."/>
            <person name="Blanc G."/>
            <person name="Decker E.L."/>
            <person name="van Gessel N."/>
            <person name="Grimwood J."/>
            <person name="Hayes R.D."/>
            <person name="Graham S.W."/>
            <person name="Gunter L.E."/>
            <person name="McDaniel S.F."/>
            <person name="Hoernstein S.N.W."/>
            <person name="Larsson A."/>
            <person name="Li F.W."/>
            <person name="Perroud P.F."/>
            <person name="Phillips J."/>
            <person name="Ranjan P."/>
            <person name="Rokshar D.S."/>
            <person name="Rothfels C.J."/>
            <person name="Schneider L."/>
            <person name="Shu S."/>
            <person name="Stevenson D.W."/>
            <person name="Thummler F."/>
            <person name="Tillich M."/>
            <person name="Villarreal Aguilar J.C."/>
            <person name="Widiez T."/>
            <person name="Wong G.K."/>
            <person name="Wymore A."/>
            <person name="Zhang Y."/>
            <person name="Zimmer A.D."/>
            <person name="Quatrano R.S."/>
            <person name="Mayer K.F.X."/>
            <person name="Goodstein D."/>
            <person name="Casacuberta J.M."/>
            <person name="Vandepoele K."/>
            <person name="Reski R."/>
            <person name="Cuming A.C."/>
            <person name="Tuskan G.A."/>
            <person name="Maumus F."/>
            <person name="Salse J."/>
            <person name="Schmutz J."/>
            <person name="Rensing S.A."/>
        </authorList>
    </citation>
    <scope>NUCLEOTIDE SEQUENCE [LARGE SCALE GENOMIC DNA]</scope>
    <source>
        <strain evidence="3 4">cv. Gransden 2004</strain>
    </source>
</reference>
<reference evidence="3" key="3">
    <citation type="submission" date="2020-12" db="UniProtKB">
        <authorList>
            <consortium name="EnsemblPlants"/>
        </authorList>
    </citation>
    <scope>IDENTIFICATION</scope>
</reference>
<proteinExistence type="predicted"/>
<dbReference type="Proteomes" id="UP000006727">
    <property type="component" value="Chromosome 8"/>
</dbReference>